<dbReference type="SUPFAM" id="SSF56176">
    <property type="entry name" value="FAD-binding/transporter-associated domain-like"/>
    <property type="match status" value="1"/>
</dbReference>
<dbReference type="Pfam" id="PF01565">
    <property type="entry name" value="FAD_binding_4"/>
    <property type="match status" value="1"/>
</dbReference>
<evidence type="ECO:0000313" key="7">
    <source>
        <dbReference type="EMBL" id="MEV0972673.1"/>
    </source>
</evidence>
<keyword evidence="3" id="KW-0285">Flavoprotein</keyword>
<dbReference type="InterPro" id="IPR036318">
    <property type="entry name" value="FAD-bd_PCMH-like_sf"/>
</dbReference>
<gene>
    <name evidence="7" type="ORF">AB0I59_29060</name>
</gene>
<evidence type="ECO:0000256" key="4">
    <source>
        <dbReference type="ARBA" id="ARBA00022827"/>
    </source>
</evidence>
<dbReference type="Proteomes" id="UP001551675">
    <property type="component" value="Unassembled WGS sequence"/>
</dbReference>
<dbReference type="InterPro" id="IPR006094">
    <property type="entry name" value="Oxid_FAD_bind_N"/>
</dbReference>
<reference evidence="7 8" key="1">
    <citation type="submission" date="2024-06" db="EMBL/GenBank/DDBJ databases">
        <title>The Natural Products Discovery Center: Release of the First 8490 Sequenced Strains for Exploring Actinobacteria Biosynthetic Diversity.</title>
        <authorList>
            <person name="Kalkreuter E."/>
            <person name="Kautsar S.A."/>
            <person name="Yang D."/>
            <person name="Bader C.D."/>
            <person name="Teijaro C.N."/>
            <person name="Fluegel L."/>
            <person name="Davis C.M."/>
            <person name="Simpson J.R."/>
            <person name="Lauterbach L."/>
            <person name="Steele A.D."/>
            <person name="Gui C."/>
            <person name="Meng S."/>
            <person name="Li G."/>
            <person name="Viehrig K."/>
            <person name="Ye F."/>
            <person name="Su P."/>
            <person name="Kiefer A.F."/>
            <person name="Nichols A."/>
            <person name="Cepeda A.J."/>
            <person name="Yan W."/>
            <person name="Fan B."/>
            <person name="Jiang Y."/>
            <person name="Adhikari A."/>
            <person name="Zheng C.-J."/>
            <person name="Schuster L."/>
            <person name="Cowan T.M."/>
            <person name="Smanski M.J."/>
            <person name="Chevrette M.G."/>
            <person name="De Carvalho L.P.S."/>
            <person name="Shen B."/>
        </authorList>
    </citation>
    <scope>NUCLEOTIDE SEQUENCE [LARGE SCALE GENOMIC DNA]</scope>
    <source>
        <strain evidence="7 8">NPDC050100</strain>
    </source>
</reference>
<evidence type="ECO:0000256" key="5">
    <source>
        <dbReference type="ARBA" id="ARBA00023002"/>
    </source>
</evidence>
<evidence type="ECO:0000256" key="1">
    <source>
        <dbReference type="ARBA" id="ARBA00001974"/>
    </source>
</evidence>
<keyword evidence="4" id="KW-0274">FAD</keyword>
<dbReference type="InterPro" id="IPR016169">
    <property type="entry name" value="FAD-bd_PCMH_sub2"/>
</dbReference>
<dbReference type="Gene3D" id="3.30.465.10">
    <property type="match status" value="1"/>
</dbReference>
<dbReference type="InterPro" id="IPR016167">
    <property type="entry name" value="FAD-bd_PCMH_sub1"/>
</dbReference>
<dbReference type="Gene3D" id="3.30.43.10">
    <property type="entry name" value="Uridine Diphospho-n-acetylenolpyruvylglucosamine Reductase, domain 2"/>
    <property type="match status" value="1"/>
</dbReference>
<dbReference type="InterPro" id="IPR050416">
    <property type="entry name" value="FAD-linked_Oxidoreductase"/>
</dbReference>
<accession>A0ABV3GM15</accession>
<evidence type="ECO:0000259" key="6">
    <source>
        <dbReference type="PROSITE" id="PS51387"/>
    </source>
</evidence>
<keyword evidence="5" id="KW-0560">Oxidoreductase</keyword>
<dbReference type="InterPro" id="IPR016166">
    <property type="entry name" value="FAD-bd_PCMH"/>
</dbReference>
<protein>
    <submittedName>
        <fullName evidence="7">FAD-binding oxidoreductase</fullName>
    </submittedName>
</protein>
<dbReference type="PROSITE" id="PS51387">
    <property type="entry name" value="FAD_PCMH"/>
    <property type="match status" value="1"/>
</dbReference>
<dbReference type="EMBL" id="JBFALK010000017">
    <property type="protein sequence ID" value="MEV0972673.1"/>
    <property type="molecule type" value="Genomic_DNA"/>
</dbReference>
<comment type="similarity">
    <text evidence="2">Belongs to the oxygen-dependent FAD-linked oxidoreductase family.</text>
</comment>
<dbReference type="PANTHER" id="PTHR42973:SF39">
    <property type="entry name" value="FAD-BINDING PCMH-TYPE DOMAIN-CONTAINING PROTEIN"/>
    <property type="match status" value="1"/>
</dbReference>
<proteinExistence type="inferred from homology"/>
<dbReference type="PANTHER" id="PTHR42973">
    <property type="entry name" value="BINDING OXIDOREDUCTASE, PUTATIVE (AFU_ORTHOLOGUE AFUA_1G17690)-RELATED"/>
    <property type="match status" value="1"/>
</dbReference>
<dbReference type="RefSeq" id="WP_061257925.1">
    <property type="nucleotide sequence ID" value="NZ_JBFALK010000017.1"/>
</dbReference>
<comment type="caution">
    <text evidence="7">The sequence shown here is derived from an EMBL/GenBank/DDBJ whole genome shotgun (WGS) entry which is preliminary data.</text>
</comment>
<evidence type="ECO:0000313" key="8">
    <source>
        <dbReference type="Proteomes" id="UP001551675"/>
    </source>
</evidence>
<evidence type="ECO:0000256" key="2">
    <source>
        <dbReference type="ARBA" id="ARBA00005466"/>
    </source>
</evidence>
<comment type="cofactor">
    <cofactor evidence="1">
        <name>FAD</name>
        <dbReference type="ChEBI" id="CHEBI:57692"/>
    </cofactor>
</comment>
<name>A0ABV3GM15_MICGL</name>
<evidence type="ECO:0000256" key="3">
    <source>
        <dbReference type="ARBA" id="ARBA00022630"/>
    </source>
</evidence>
<sequence length="470" mass="49090">MSVITDDPAGVSREVEALRQEVAGPVLLPGDEGFAAEVSGFNVATRHHPVVVVGAMGEGDVQAAVRFAARHGLPVAVQATGHGAATAADGAVMITTRRMRAVTVDPSARTATIAAGATWSEVIERTAQYGLAPLSGSAPGVGAVGYTLGGGIGPISRTYGFAADHVRELTVVTADGHARVADATREPDLFWALRGGKGSFGVVTSMTVDLFPVATLYGGGIFFPAEDAAGVLHAYRDWVGTLPETTTTSVALLRLPPLPELPPELRGRFVAHLRFAHLGEAQEGERLLAPMRAAGRPLIDTVNRMPFAAIGSIHQDPEGPMPAWDRGALLRELTADTVDAILATAGPDVEVPFAVVELRHLGGALARPARTENAVGGRDAAFSLMVIGAPVPELFAAVIPAAAGAVFGAVEPWLTGGALLNFLGAETAPEQIARVWTRPVLSRLARLREVYDPQRMFRFGHAVPDLPEGD</sequence>
<dbReference type="Gene3D" id="3.40.462.20">
    <property type="match status" value="1"/>
</dbReference>
<dbReference type="PROSITE" id="PS00862">
    <property type="entry name" value="OX2_COVAL_FAD"/>
    <property type="match status" value="1"/>
</dbReference>
<keyword evidence="8" id="KW-1185">Reference proteome</keyword>
<dbReference type="InterPro" id="IPR006093">
    <property type="entry name" value="Oxy_OxRdtase_FAD_BS"/>
</dbReference>
<organism evidence="7 8">
    <name type="scientific">Microtetraspora glauca</name>
    <dbReference type="NCBI Taxonomy" id="1996"/>
    <lineage>
        <taxon>Bacteria</taxon>
        <taxon>Bacillati</taxon>
        <taxon>Actinomycetota</taxon>
        <taxon>Actinomycetes</taxon>
        <taxon>Streptosporangiales</taxon>
        <taxon>Streptosporangiaceae</taxon>
        <taxon>Microtetraspora</taxon>
    </lineage>
</organism>
<feature type="domain" description="FAD-binding PCMH-type" evidence="6">
    <location>
        <begin position="45"/>
        <end position="213"/>
    </location>
</feature>